<reference evidence="1 2" key="1">
    <citation type="submission" date="2020-08" db="EMBL/GenBank/DDBJ databases">
        <title>Genome sequence of Thermomonas carbonis KCTC 42013T.</title>
        <authorList>
            <person name="Hyun D.-W."/>
            <person name="Bae J.-W."/>
        </authorList>
    </citation>
    <scope>NUCLEOTIDE SEQUENCE [LARGE SCALE GENOMIC DNA]</scope>
    <source>
        <strain evidence="1 2">KCTC 42013</strain>
    </source>
</reference>
<name>A0A7G9STM5_9GAMM</name>
<dbReference type="InterPro" id="IPR007433">
    <property type="entry name" value="DUF481"/>
</dbReference>
<evidence type="ECO:0000313" key="2">
    <source>
        <dbReference type="Proteomes" id="UP000515804"/>
    </source>
</evidence>
<gene>
    <name evidence="1" type="ORF">H9L16_06485</name>
</gene>
<protein>
    <submittedName>
        <fullName evidence="1">DUF481 domain-containing protein</fullName>
    </submittedName>
</protein>
<keyword evidence="2" id="KW-1185">Reference proteome</keyword>
<dbReference type="Proteomes" id="UP000515804">
    <property type="component" value="Chromosome"/>
</dbReference>
<dbReference type="EMBL" id="CP060719">
    <property type="protein sequence ID" value="QNN71200.1"/>
    <property type="molecule type" value="Genomic_DNA"/>
</dbReference>
<organism evidence="1 2">
    <name type="scientific">Thermomonas carbonis</name>
    <dbReference type="NCBI Taxonomy" id="1463158"/>
    <lineage>
        <taxon>Bacteria</taxon>
        <taxon>Pseudomonadati</taxon>
        <taxon>Pseudomonadota</taxon>
        <taxon>Gammaproteobacteria</taxon>
        <taxon>Lysobacterales</taxon>
        <taxon>Lysobacteraceae</taxon>
        <taxon>Thermomonas</taxon>
    </lineage>
</organism>
<evidence type="ECO:0000313" key="1">
    <source>
        <dbReference type="EMBL" id="QNN71200.1"/>
    </source>
</evidence>
<dbReference type="AlphaFoldDB" id="A0A7G9STM5"/>
<dbReference type="KEGG" id="tcn:H9L16_06485"/>
<dbReference type="RefSeq" id="WP_187553715.1">
    <property type="nucleotide sequence ID" value="NZ_BMZL01000002.1"/>
</dbReference>
<sequence length="211" mass="22992">MLPLLWLAFTAPPITLDHVPAPLIEPMVAQRLLAPPQCLAAACVRGEWQVSGMPEIPAGQRRIDGGDLPGNGAVLHIADRKRSDWMKPQGSNDRVGMQVGVQALSTDEATVAFSVDTAYRLQAYADDGTAGTGPVLRGQLEWRQALGERARLSQTTRVETGQHGTYLRNSLLFNLQLQPDLTLSSGVEFRRDSDASGRNQTDATLNLRYAF</sequence>
<dbReference type="Pfam" id="PF04338">
    <property type="entry name" value="DUF481"/>
    <property type="match status" value="1"/>
</dbReference>
<proteinExistence type="predicted"/>
<accession>A0A7G9STM5</accession>